<accession>A0A7C2NVS8</accession>
<reference evidence="2" key="1">
    <citation type="journal article" date="2020" name="mSystems">
        <title>Genome- and Community-Level Interaction Insights into Carbon Utilization and Element Cycling Functions of Hydrothermarchaeota in Hydrothermal Sediment.</title>
        <authorList>
            <person name="Zhou Z."/>
            <person name="Liu Y."/>
            <person name="Xu W."/>
            <person name="Pan J."/>
            <person name="Luo Z.H."/>
            <person name="Li M."/>
        </authorList>
    </citation>
    <scope>NUCLEOTIDE SEQUENCE [LARGE SCALE GENOMIC DNA]</scope>
    <source>
        <strain evidence="2">SpSt-339</strain>
    </source>
</reference>
<sequence length="188" mass="20888">MTTHYYKRFRMECDLTTGPVAVPPLPAGYRFVAWQTGQEDRHAWVKFQSFRDEVDSSVFECLGEYQGCLRLMREISRQTGFIPAATWLLAYSEPGTNHIEECGTIQGVALTEHLGSIQNVGITPAHRGLGLGRALVLQALAGFQQAGLHRVSLEVTANNAAAVALYRSVGFRTTRTMYRSVEYEAVCV</sequence>
<evidence type="ECO:0000259" key="1">
    <source>
        <dbReference type="PROSITE" id="PS51186"/>
    </source>
</evidence>
<dbReference type="PANTHER" id="PTHR43072">
    <property type="entry name" value="N-ACETYLTRANSFERASE"/>
    <property type="match status" value="1"/>
</dbReference>
<organism evidence="2">
    <name type="scientific">Schlesneria paludicola</name>
    <dbReference type="NCBI Taxonomy" id="360056"/>
    <lineage>
        <taxon>Bacteria</taxon>
        <taxon>Pseudomonadati</taxon>
        <taxon>Planctomycetota</taxon>
        <taxon>Planctomycetia</taxon>
        <taxon>Planctomycetales</taxon>
        <taxon>Planctomycetaceae</taxon>
        <taxon>Schlesneria</taxon>
    </lineage>
</organism>
<name>A0A7C2NVS8_9PLAN</name>
<dbReference type="Pfam" id="PF00583">
    <property type="entry name" value="Acetyltransf_1"/>
    <property type="match status" value="1"/>
</dbReference>
<dbReference type="AlphaFoldDB" id="A0A7C2NVS8"/>
<dbReference type="InterPro" id="IPR000182">
    <property type="entry name" value="GNAT_dom"/>
</dbReference>
<protein>
    <submittedName>
        <fullName evidence="2">GNAT family N-acetyltransferase</fullName>
    </submittedName>
</protein>
<proteinExistence type="predicted"/>
<dbReference type="InterPro" id="IPR016181">
    <property type="entry name" value="Acyl_CoA_acyltransferase"/>
</dbReference>
<gene>
    <name evidence="2" type="ORF">ENQ76_03455</name>
</gene>
<dbReference type="CDD" id="cd04301">
    <property type="entry name" value="NAT_SF"/>
    <property type="match status" value="1"/>
</dbReference>
<keyword evidence="2" id="KW-0808">Transferase</keyword>
<dbReference type="Gene3D" id="3.40.630.30">
    <property type="match status" value="1"/>
</dbReference>
<dbReference type="GO" id="GO:0016747">
    <property type="term" value="F:acyltransferase activity, transferring groups other than amino-acyl groups"/>
    <property type="evidence" value="ECO:0007669"/>
    <property type="project" value="InterPro"/>
</dbReference>
<evidence type="ECO:0000313" key="2">
    <source>
        <dbReference type="EMBL" id="HEN14511.1"/>
    </source>
</evidence>
<feature type="domain" description="N-acetyltransferase" evidence="1">
    <location>
        <begin position="57"/>
        <end position="188"/>
    </location>
</feature>
<dbReference type="PROSITE" id="PS51186">
    <property type="entry name" value="GNAT"/>
    <property type="match status" value="1"/>
</dbReference>
<dbReference type="EMBL" id="DSOK01000109">
    <property type="protein sequence ID" value="HEN14511.1"/>
    <property type="molecule type" value="Genomic_DNA"/>
</dbReference>
<dbReference type="SUPFAM" id="SSF55729">
    <property type="entry name" value="Acyl-CoA N-acyltransferases (Nat)"/>
    <property type="match status" value="1"/>
</dbReference>
<comment type="caution">
    <text evidence="2">The sequence shown here is derived from an EMBL/GenBank/DDBJ whole genome shotgun (WGS) entry which is preliminary data.</text>
</comment>